<dbReference type="InterPro" id="IPR018656">
    <property type="entry name" value="DUF2087"/>
</dbReference>
<dbReference type="OrthoDB" id="529288at2"/>
<dbReference type="Proteomes" id="UP000198373">
    <property type="component" value="Unassembled WGS sequence"/>
</dbReference>
<organism evidence="2 3">
    <name type="scientific">Geodermatophilus pulveris</name>
    <dbReference type="NCBI Taxonomy" id="1564159"/>
    <lineage>
        <taxon>Bacteria</taxon>
        <taxon>Bacillati</taxon>
        <taxon>Actinomycetota</taxon>
        <taxon>Actinomycetes</taxon>
        <taxon>Geodermatophilales</taxon>
        <taxon>Geodermatophilaceae</taxon>
        <taxon>Geodermatophilus</taxon>
    </lineage>
</organism>
<feature type="domain" description="DUF2087" evidence="1">
    <location>
        <begin position="105"/>
        <end position="171"/>
    </location>
</feature>
<reference evidence="3" key="1">
    <citation type="submission" date="2017-06" db="EMBL/GenBank/DDBJ databases">
        <authorList>
            <person name="Varghese N."/>
            <person name="Submissions S."/>
        </authorList>
    </citation>
    <scope>NUCLEOTIDE SEQUENCE [LARGE SCALE GENOMIC DNA]</scope>
    <source>
        <strain evidence="3">DSM 46839</strain>
    </source>
</reference>
<evidence type="ECO:0000313" key="3">
    <source>
        <dbReference type="Proteomes" id="UP000198373"/>
    </source>
</evidence>
<accession>A0A239B7P1</accession>
<evidence type="ECO:0000259" key="1">
    <source>
        <dbReference type="Pfam" id="PF09860"/>
    </source>
</evidence>
<sequence>MDAATIAGLLADPARLRVVAALALGAGTLERVAEVTGLPLKDVVVAARRLGRAGLVRRDRHQLELLTEHFGAAARAAAEAAPPPEPLSADPAEDAVLSAFVRDGRLVSIPAQHSKRRVVLEHLVRVFDAGVRYPEREVNALLAVWHPDTAALRRYLVDEGLLTREAGLYWRIGGWVDV</sequence>
<dbReference type="AlphaFoldDB" id="A0A239B7P1"/>
<name>A0A239B7P1_9ACTN</name>
<evidence type="ECO:0000313" key="2">
    <source>
        <dbReference type="EMBL" id="SNS03328.1"/>
    </source>
</evidence>
<dbReference type="Gene3D" id="1.10.10.10">
    <property type="entry name" value="Winged helix-like DNA-binding domain superfamily/Winged helix DNA-binding domain"/>
    <property type="match status" value="1"/>
</dbReference>
<dbReference type="RefSeq" id="WP_089303962.1">
    <property type="nucleotide sequence ID" value="NZ_FZOO01000001.1"/>
</dbReference>
<dbReference type="Pfam" id="PF09860">
    <property type="entry name" value="DUF2087"/>
    <property type="match status" value="1"/>
</dbReference>
<protein>
    <recommendedName>
        <fullName evidence="1">DUF2087 domain-containing protein</fullName>
    </recommendedName>
</protein>
<gene>
    <name evidence="2" type="ORF">SAMN06893096_101469</name>
</gene>
<dbReference type="InterPro" id="IPR036390">
    <property type="entry name" value="WH_DNA-bd_sf"/>
</dbReference>
<keyword evidence="3" id="KW-1185">Reference proteome</keyword>
<dbReference type="SUPFAM" id="SSF46785">
    <property type="entry name" value="Winged helix' DNA-binding domain"/>
    <property type="match status" value="1"/>
</dbReference>
<proteinExistence type="predicted"/>
<dbReference type="InterPro" id="IPR036388">
    <property type="entry name" value="WH-like_DNA-bd_sf"/>
</dbReference>
<dbReference type="EMBL" id="FZOO01000001">
    <property type="protein sequence ID" value="SNS03328.1"/>
    <property type="molecule type" value="Genomic_DNA"/>
</dbReference>